<evidence type="ECO:0000313" key="1">
    <source>
        <dbReference type="EMBL" id="CAG9315051.1"/>
    </source>
</evidence>
<dbReference type="AlphaFoldDB" id="A0AAU9IMQ3"/>
<comment type="caution">
    <text evidence="1">The sequence shown here is derived from an EMBL/GenBank/DDBJ whole genome shotgun (WGS) entry which is preliminary data.</text>
</comment>
<reference evidence="1" key="1">
    <citation type="submission" date="2021-09" db="EMBL/GenBank/DDBJ databases">
        <authorList>
            <consortium name="AG Swart"/>
            <person name="Singh M."/>
            <person name="Singh A."/>
            <person name="Seah K."/>
            <person name="Emmerich C."/>
        </authorList>
    </citation>
    <scope>NUCLEOTIDE SEQUENCE</scope>
    <source>
        <strain evidence="1">ATCC30299</strain>
    </source>
</reference>
<protein>
    <submittedName>
        <fullName evidence="1">Uncharacterized protein</fullName>
    </submittedName>
</protein>
<proteinExistence type="predicted"/>
<sequence length="70" mass="8014">MALFALDLPTENFFFGLTKPYGTGRTKKFFRWANQGQTAPFKGNFYSKQSELQNRVQYDARGVKTISLGK</sequence>
<name>A0AAU9IMQ3_9CILI</name>
<organism evidence="1 2">
    <name type="scientific">Blepharisma stoltei</name>
    <dbReference type="NCBI Taxonomy" id="1481888"/>
    <lineage>
        <taxon>Eukaryota</taxon>
        <taxon>Sar</taxon>
        <taxon>Alveolata</taxon>
        <taxon>Ciliophora</taxon>
        <taxon>Postciliodesmatophora</taxon>
        <taxon>Heterotrichea</taxon>
        <taxon>Heterotrichida</taxon>
        <taxon>Blepharismidae</taxon>
        <taxon>Blepharisma</taxon>
    </lineage>
</organism>
<dbReference type="Proteomes" id="UP001162131">
    <property type="component" value="Unassembled WGS sequence"/>
</dbReference>
<gene>
    <name evidence="1" type="ORF">BSTOLATCC_MIC13281</name>
</gene>
<keyword evidence="2" id="KW-1185">Reference proteome</keyword>
<accession>A0AAU9IMQ3</accession>
<evidence type="ECO:0000313" key="2">
    <source>
        <dbReference type="Proteomes" id="UP001162131"/>
    </source>
</evidence>
<dbReference type="EMBL" id="CAJZBQ010000013">
    <property type="protein sequence ID" value="CAG9315051.1"/>
    <property type="molecule type" value="Genomic_DNA"/>
</dbReference>